<evidence type="ECO:0000313" key="2">
    <source>
        <dbReference type="EMBL" id="OGC82113.1"/>
    </source>
</evidence>
<dbReference type="EMBL" id="MEWR01000011">
    <property type="protein sequence ID" value="OGC82113.1"/>
    <property type="molecule type" value="Genomic_DNA"/>
</dbReference>
<sequence length="72" mass="8199">MSSKQAAALKTSYTEKKATLPKEFLGYKPEAPKEQSLLEEKNIMTPQEKEAEAFKQQEQQNQPTITLKVTKD</sequence>
<dbReference type="AlphaFoldDB" id="A0A1F4XLY6"/>
<reference evidence="2 3" key="1">
    <citation type="journal article" date="2016" name="Nat. Commun.">
        <title>Thousands of microbial genomes shed light on interconnected biogeochemical processes in an aquifer system.</title>
        <authorList>
            <person name="Anantharaman K."/>
            <person name="Brown C.T."/>
            <person name="Hug L.A."/>
            <person name="Sharon I."/>
            <person name="Castelle C.J."/>
            <person name="Probst A.J."/>
            <person name="Thomas B.C."/>
            <person name="Singh A."/>
            <person name="Wilkins M.J."/>
            <person name="Karaoz U."/>
            <person name="Brodie E.L."/>
            <person name="Williams K.H."/>
            <person name="Hubbard S.S."/>
            <person name="Banfield J.F."/>
        </authorList>
    </citation>
    <scope>NUCLEOTIDE SEQUENCE [LARGE SCALE GENOMIC DNA]</scope>
</reference>
<dbReference type="Proteomes" id="UP000177614">
    <property type="component" value="Unassembled WGS sequence"/>
</dbReference>
<name>A0A1F4XLY6_9BACT</name>
<comment type="caution">
    <text evidence="2">The sequence shown here is derived from an EMBL/GenBank/DDBJ whole genome shotgun (WGS) entry which is preliminary data.</text>
</comment>
<protein>
    <submittedName>
        <fullName evidence="2">Uncharacterized protein</fullName>
    </submittedName>
</protein>
<feature type="compositionally biased region" description="Polar residues" evidence="1">
    <location>
        <begin position="63"/>
        <end position="72"/>
    </location>
</feature>
<evidence type="ECO:0000256" key="1">
    <source>
        <dbReference type="SAM" id="MobiDB-lite"/>
    </source>
</evidence>
<organism evidence="2 3">
    <name type="scientific">Candidatus Abawacabacteria bacterium RBG_16_42_10</name>
    <dbReference type="NCBI Taxonomy" id="1817814"/>
    <lineage>
        <taxon>Bacteria</taxon>
        <taxon>Candidatus Abawacaibacteriota</taxon>
    </lineage>
</organism>
<feature type="region of interest" description="Disordered" evidence="1">
    <location>
        <begin position="49"/>
        <end position="72"/>
    </location>
</feature>
<accession>A0A1F4XLY6</accession>
<evidence type="ECO:0000313" key="3">
    <source>
        <dbReference type="Proteomes" id="UP000177614"/>
    </source>
</evidence>
<gene>
    <name evidence="2" type="ORF">A2V81_03110</name>
</gene>
<proteinExistence type="predicted"/>